<protein>
    <submittedName>
        <fullName evidence="7">Methyl-accepting chemotaxis sensory transducer with Pas/Pac sensor</fullName>
    </submittedName>
</protein>
<feature type="domain" description="PAS" evidence="4">
    <location>
        <begin position="126"/>
        <end position="185"/>
    </location>
</feature>
<dbReference type="CDD" id="cd00130">
    <property type="entry name" value="PAS"/>
    <property type="match status" value="2"/>
</dbReference>
<dbReference type="InterPro" id="IPR000014">
    <property type="entry name" value="PAS"/>
</dbReference>
<dbReference type="SUPFAM" id="SSF58104">
    <property type="entry name" value="Methyl-accepting chemotaxis protein (MCP) signaling domain"/>
    <property type="match status" value="1"/>
</dbReference>
<dbReference type="PROSITE" id="PS50112">
    <property type="entry name" value="PAS"/>
    <property type="match status" value="2"/>
</dbReference>
<dbReference type="InterPro" id="IPR000700">
    <property type="entry name" value="PAS-assoc_C"/>
</dbReference>
<comment type="similarity">
    <text evidence="1">Belongs to the methyl-accepting chemotaxis (MCP) protein family.</text>
</comment>
<evidence type="ECO:0000259" key="4">
    <source>
        <dbReference type="PROSITE" id="PS50112"/>
    </source>
</evidence>
<sequence length="493" mass="53363">MLFHSHKDAHLTLDALDRSLAVIEFSPSGKVLHANANFLGLLGFRLDEVVGHHHGMFVLPEERASEGYRRFWDDLRKGEYKSAEFRRVGKDGREVWIQATYNPLMRGGQVAKVVKLAADVTARKRAQAEFESQIRAIDKSQAIIQFDLTGIVLDANANFLNAVGYARDEIVGRHHSLFVAPEERDSPDYRAFWQKLAHGEFQAAEYRRIGKGGKEVWIQASYNPVHDAAGRLVKVIKFATDTTPQVRDRRRREEVQRAIDADLGRISSEISDASRRAADAVRATGVTSSSVEAVAAGARHLSTSVNQISTQVNTALELSREAVEEGERTRAVIGGLAEAAGHIGTVVDLITSIASQTNLLALNATIEAARAGDAGRGFSVVASEVKSLSAQTARATGDIATQIAAVQTRTEQTVAALKAIAERIGGLNSVSATIATAMDDQAAMARDISQGMHAAAQGVQTIRHNMSAIADSTEQVEQATRQVRETSRLIASA</sequence>
<dbReference type="AlphaFoldDB" id="A0A4R3M332"/>
<dbReference type="SUPFAM" id="SSF55785">
    <property type="entry name" value="PYP-like sensor domain (PAS domain)"/>
    <property type="match status" value="2"/>
</dbReference>
<name>A0A4R3M332_9HYPH</name>
<evidence type="ECO:0000313" key="8">
    <source>
        <dbReference type="Proteomes" id="UP000294664"/>
    </source>
</evidence>
<dbReference type="GO" id="GO:0006935">
    <property type="term" value="P:chemotaxis"/>
    <property type="evidence" value="ECO:0007669"/>
    <property type="project" value="InterPro"/>
</dbReference>
<gene>
    <name evidence="7" type="ORF">EDC64_104235</name>
</gene>
<dbReference type="PROSITE" id="PS50111">
    <property type="entry name" value="CHEMOTAXIS_TRANSDUC_2"/>
    <property type="match status" value="1"/>
</dbReference>
<dbReference type="GO" id="GO:0016020">
    <property type="term" value="C:membrane"/>
    <property type="evidence" value="ECO:0007669"/>
    <property type="project" value="InterPro"/>
</dbReference>
<dbReference type="GO" id="GO:0007165">
    <property type="term" value="P:signal transduction"/>
    <property type="evidence" value="ECO:0007669"/>
    <property type="project" value="UniProtKB-KW"/>
</dbReference>
<dbReference type="InterPro" id="IPR000727">
    <property type="entry name" value="T_SNARE_dom"/>
</dbReference>
<dbReference type="GO" id="GO:0004888">
    <property type="term" value="F:transmembrane signaling receptor activity"/>
    <property type="evidence" value="ECO:0007669"/>
    <property type="project" value="InterPro"/>
</dbReference>
<dbReference type="PROSITE" id="PS50192">
    <property type="entry name" value="T_SNARE"/>
    <property type="match status" value="1"/>
</dbReference>
<keyword evidence="8" id="KW-1185">Reference proteome</keyword>
<dbReference type="PANTHER" id="PTHR24422:SF10">
    <property type="entry name" value="CHEMOTAXIS PROTEIN METHYLTRANSFERASE 2"/>
    <property type="match status" value="1"/>
</dbReference>
<organism evidence="7 8">
    <name type="scientific">Aquabacter spiritensis</name>
    <dbReference type="NCBI Taxonomy" id="933073"/>
    <lineage>
        <taxon>Bacteria</taxon>
        <taxon>Pseudomonadati</taxon>
        <taxon>Pseudomonadota</taxon>
        <taxon>Alphaproteobacteria</taxon>
        <taxon>Hyphomicrobiales</taxon>
        <taxon>Xanthobacteraceae</taxon>
        <taxon>Aquabacter</taxon>
    </lineage>
</organism>
<feature type="domain" description="Methyl-accepting transducer" evidence="3">
    <location>
        <begin position="255"/>
        <end position="491"/>
    </location>
</feature>
<dbReference type="RefSeq" id="WP_132031056.1">
    <property type="nucleotide sequence ID" value="NZ_SMAI01000004.1"/>
</dbReference>
<keyword evidence="2" id="KW-0807">Transducer</keyword>
<feature type="domain" description="T-SNARE coiled-coil homology" evidence="6">
    <location>
        <begin position="407"/>
        <end position="469"/>
    </location>
</feature>
<accession>A0A4R3M332</accession>
<dbReference type="Gene3D" id="3.30.450.20">
    <property type="entry name" value="PAS domain"/>
    <property type="match status" value="2"/>
</dbReference>
<dbReference type="Pfam" id="PF08447">
    <property type="entry name" value="PAS_3"/>
    <property type="match status" value="2"/>
</dbReference>
<dbReference type="PRINTS" id="PR00260">
    <property type="entry name" value="CHEMTRNSDUCR"/>
</dbReference>
<evidence type="ECO:0000259" key="3">
    <source>
        <dbReference type="PROSITE" id="PS50111"/>
    </source>
</evidence>
<dbReference type="SMART" id="SM00086">
    <property type="entry name" value="PAC"/>
    <property type="match status" value="2"/>
</dbReference>
<dbReference type="PROSITE" id="PS50113">
    <property type="entry name" value="PAC"/>
    <property type="match status" value="2"/>
</dbReference>
<evidence type="ECO:0000256" key="1">
    <source>
        <dbReference type="ARBA" id="ARBA00029447"/>
    </source>
</evidence>
<dbReference type="EMBL" id="SMAI01000004">
    <property type="protein sequence ID" value="TCT05677.1"/>
    <property type="molecule type" value="Genomic_DNA"/>
</dbReference>
<dbReference type="OrthoDB" id="8320983at2"/>
<evidence type="ECO:0000259" key="6">
    <source>
        <dbReference type="PROSITE" id="PS50192"/>
    </source>
</evidence>
<proteinExistence type="inferred from homology"/>
<feature type="domain" description="PAS" evidence="4">
    <location>
        <begin position="22"/>
        <end position="63"/>
    </location>
</feature>
<dbReference type="NCBIfam" id="TIGR00229">
    <property type="entry name" value="sensory_box"/>
    <property type="match status" value="2"/>
</dbReference>
<evidence type="ECO:0000313" key="7">
    <source>
        <dbReference type="EMBL" id="TCT05677.1"/>
    </source>
</evidence>
<dbReference type="InterPro" id="IPR004090">
    <property type="entry name" value="Chemotax_Me-accpt_rcpt"/>
</dbReference>
<dbReference type="SMART" id="SM00091">
    <property type="entry name" value="PAS"/>
    <property type="match status" value="2"/>
</dbReference>
<dbReference type="Pfam" id="PF00015">
    <property type="entry name" value="MCPsignal"/>
    <property type="match status" value="1"/>
</dbReference>
<dbReference type="InterPro" id="IPR050903">
    <property type="entry name" value="Bact_Chemotaxis_MeTrfase"/>
</dbReference>
<evidence type="ECO:0000256" key="2">
    <source>
        <dbReference type="PROSITE-ProRule" id="PRU00284"/>
    </source>
</evidence>
<feature type="domain" description="PAC" evidence="5">
    <location>
        <begin position="81"/>
        <end position="132"/>
    </location>
</feature>
<dbReference type="InterPro" id="IPR001610">
    <property type="entry name" value="PAC"/>
</dbReference>
<dbReference type="SMART" id="SM00283">
    <property type="entry name" value="MA"/>
    <property type="match status" value="1"/>
</dbReference>
<evidence type="ECO:0000259" key="5">
    <source>
        <dbReference type="PROSITE" id="PS50113"/>
    </source>
</evidence>
<dbReference type="InterPro" id="IPR004089">
    <property type="entry name" value="MCPsignal_dom"/>
</dbReference>
<comment type="caution">
    <text evidence="7">The sequence shown here is derived from an EMBL/GenBank/DDBJ whole genome shotgun (WGS) entry which is preliminary data.</text>
</comment>
<feature type="domain" description="PAC" evidence="5">
    <location>
        <begin position="202"/>
        <end position="254"/>
    </location>
</feature>
<dbReference type="Proteomes" id="UP000294664">
    <property type="component" value="Unassembled WGS sequence"/>
</dbReference>
<dbReference type="Gene3D" id="1.10.287.950">
    <property type="entry name" value="Methyl-accepting chemotaxis protein"/>
    <property type="match status" value="1"/>
</dbReference>
<dbReference type="PANTHER" id="PTHR24422">
    <property type="entry name" value="CHEMOTAXIS PROTEIN METHYLTRANSFERASE"/>
    <property type="match status" value="1"/>
</dbReference>
<reference evidence="7 8" key="1">
    <citation type="submission" date="2019-03" db="EMBL/GenBank/DDBJ databases">
        <title>Genomic Encyclopedia of Type Strains, Phase IV (KMG-IV): sequencing the most valuable type-strain genomes for metagenomic binning, comparative biology and taxonomic classification.</title>
        <authorList>
            <person name="Goeker M."/>
        </authorList>
    </citation>
    <scope>NUCLEOTIDE SEQUENCE [LARGE SCALE GENOMIC DNA]</scope>
    <source>
        <strain evidence="7 8">DSM 9035</strain>
    </source>
</reference>
<dbReference type="InterPro" id="IPR035965">
    <property type="entry name" value="PAS-like_dom_sf"/>
</dbReference>
<dbReference type="InterPro" id="IPR013655">
    <property type="entry name" value="PAS_fold_3"/>
</dbReference>